<keyword evidence="1" id="KW-0802">TPR repeat</keyword>
<dbReference type="InterPro" id="IPR016024">
    <property type="entry name" value="ARM-type_fold"/>
</dbReference>
<dbReference type="SUPFAM" id="SSF48452">
    <property type="entry name" value="TPR-like"/>
    <property type="match status" value="1"/>
</dbReference>
<dbReference type="InterPro" id="IPR019734">
    <property type="entry name" value="TPR_rpt"/>
</dbReference>
<keyword evidence="2" id="KW-0175">Coiled coil</keyword>
<dbReference type="InterPro" id="IPR011989">
    <property type="entry name" value="ARM-like"/>
</dbReference>
<organism evidence="4 5">
    <name type="scientific">Patiria miniata</name>
    <name type="common">Bat star</name>
    <name type="synonym">Asterina miniata</name>
    <dbReference type="NCBI Taxonomy" id="46514"/>
    <lineage>
        <taxon>Eukaryota</taxon>
        <taxon>Metazoa</taxon>
        <taxon>Echinodermata</taxon>
        <taxon>Eleutherozoa</taxon>
        <taxon>Asterozoa</taxon>
        <taxon>Asteroidea</taxon>
        <taxon>Valvatacea</taxon>
        <taxon>Valvatida</taxon>
        <taxon>Asterinidae</taxon>
        <taxon>Patiria</taxon>
    </lineage>
</organism>
<sequence>MAGGLNDPELEEFLRRVDELESVVAGEAVPDKPVEGSVSSAGDQASVQQQRESVDRTVINHAALRDDSGPTTIQRNGSPSQSRGPDDFMRALEADANERAEKRKKRKAVATVLKDQGNQAFQKGDFTRAVELYTQGLERLKDLVVLYTNRAQAYNKLEKFTEAMEDCRTALQLEANNVKALVHLGKAQQGLKDYQAAATTYQEILKIDEKHEKMVADYIAAVNLAESTAKSDMEAERLFNEGDVKATGVHEIVMKLKQPHRPTAYYVGGMRILSLTLNDDSSRAQFRTFGGFDLLTDHPIIQKSLDDAAAGEDLKSGAHDLMCTTLDLFTSAVMDNEENIVHLTHLSMVPAQVVDLLCNASSQLQSRCVRLVYTLSKNERGCCTVLQNLDVFRFVPRFSATVGDFEELNSAFEKLLLKNAKIHQAALLQSVRTIFALTKEKYVRNKMRTKNVIAAVVCTMERLIKNQSGPLNEMILVDLTGLLMNIFAESCPSEGMHKELKSLFGMMMQLLKSENTDMRQRAIGLLSRTLPNTSESVIDVTKQNVIPQIIDVMKSDGDRCSQYALKCLAVLTQRSEKAKKELVKTDQELQTIREQLTGDSGISIANAALIIGHCTQVPGLSASLVSSDIIKTLLSNTDTTGDAVKENCAIALAKLATTDERHLERLRELGGIGILHSCMKYVKQ</sequence>
<evidence type="ECO:0000256" key="3">
    <source>
        <dbReference type="SAM" id="MobiDB-lite"/>
    </source>
</evidence>
<dbReference type="Pfam" id="PF13181">
    <property type="entry name" value="TPR_8"/>
    <property type="match status" value="1"/>
</dbReference>
<evidence type="ECO:0008006" key="6">
    <source>
        <dbReference type="Google" id="ProtNLM"/>
    </source>
</evidence>
<dbReference type="PANTHER" id="PTHR46540:SF1">
    <property type="entry name" value="TETRATRICOPEPTIDE REPEAT PROTEIN 12"/>
    <property type="match status" value="1"/>
</dbReference>
<dbReference type="OrthoDB" id="629492at2759"/>
<dbReference type="GO" id="GO:0007288">
    <property type="term" value="P:sperm axoneme assembly"/>
    <property type="evidence" value="ECO:0007669"/>
    <property type="project" value="TreeGrafter"/>
</dbReference>
<feature type="coiled-coil region" evidence="2">
    <location>
        <begin position="568"/>
        <end position="595"/>
    </location>
</feature>
<dbReference type="InterPro" id="IPR011990">
    <property type="entry name" value="TPR-like_helical_dom_sf"/>
</dbReference>
<dbReference type="GO" id="GO:0005813">
    <property type="term" value="C:centrosome"/>
    <property type="evidence" value="ECO:0007669"/>
    <property type="project" value="TreeGrafter"/>
</dbReference>
<accession>A0A914AQ74</accession>
<protein>
    <recommendedName>
        <fullName evidence="6">Tetratricopeptide repeat protein 12</fullName>
    </recommendedName>
</protein>
<feature type="region of interest" description="Disordered" evidence="3">
    <location>
        <begin position="66"/>
        <end position="87"/>
    </location>
</feature>
<dbReference type="RefSeq" id="XP_038065907.1">
    <property type="nucleotide sequence ID" value="XM_038209979.1"/>
</dbReference>
<dbReference type="PANTHER" id="PTHR46540">
    <property type="entry name" value="TETRATRICOPEPTIDE REPEAT PROTEIN 12"/>
    <property type="match status" value="1"/>
</dbReference>
<evidence type="ECO:0000313" key="4">
    <source>
        <dbReference type="EnsemblMetazoa" id="XP_038065907.1"/>
    </source>
</evidence>
<proteinExistence type="predicted"/>
<feature type="repeat" description="TPR" evidence="1">
    <location>
        <begin position="178"/>
        <end position="211"/>
    </location>
</feature>
<keyword evidence="5" id="KW-1185">Reference proteome</keyword>
<reference evidence="4" key="1">
    <citation type="submission" date="2022-11" db="UniProtKB">
        <authorList>
            <consortium name="EnsemblMetazoa"/>
        </authorList>
    </citation>
    <scope>IDENTIFICATION</scope>
</reference>
<dbReference type="EnsemblMetazoa" id="XM_038209979.1">
    <property type="protein sequence ID" value="XP_038065907.1"/>
    <property type="gene ID" value="LOC119735994"/>
</dbReference>
<dbReference type="Pfam" id="PF00515">
    <property type="entry name" value="TPR_1"/>
    <property type="match status" value="1"/>
</dbReference>
<feature type="region of interest" description="Disordered" evidence="3">
    <location>
        <begin position="26"/>
        <end position="53"/>
    </location>
</feature>
<dbReference type="GeneID" id="119735994"/>
<dbReference type="GO" id="GO:0070286">
    <property type="term" value="P:axonemal dynein complex assembly"/>
    <property type="evidence" value="ECO:0007669"/>
    <property type="project" value="TreeGrafter"/>
</dbReference>
<evidence type="ECO:0000256" key="2">
    <source>
        <dbReference type="SAM" id="Coils"/>
    </source>
</evidence>
<dbReference type="SUPFAM" id="SSF48371">
    <property type="entry name" value="ARM repeat"/>
    <property type="match status" value="1"/>
</dbReference>
<evidence type="ECO:0000256" key="1">
    <source>
        <dbReference type="PROSITE-ProRule" id="PRU00339"/>
    </source>
</evidence>
<dbReference type="PROSITE" id="PS50005">
    <property type="entry name" value="TPR"/>
    <property type="match status" value="2"/>
</dbReference>
<dbReference type="AlphaFoldDB" id="A0A914AQ74"/>
<name>A0A914AQ74_PATMI</name>
<dbReference type="Gene3D" id="1.25.10.10">
    <property type="entry name" value="Leucine-rich Repeat Variant"/>
    <property type="match status" value="2"/>
</dbReference>
<feature type="compositionally biased region" description="Polar residues" evidence="3">
    <location>
        <begin position="37"/>
        <end position="51"/>
    </location>
</feature>
<evidence type="ECO:0000313" key="5">
    <source>
        <dbReference type="Proteomes" id="UP000887568"/>
    </source>
</evidence>
<dbReference type="GO" id="GO:0005737">
    <property type="term" value="C:cytoplasm"/>
    <property type="evidence" value="ECO:0007669"/>
    <property type="project" value="TreeGrafter"/>
</dbReference>
<dbReference type="CTD" id="54970"/>
<dbReference type="SMART" id="SM00028">
    <property type="entry name" value="TPR"/>
    <property type="match status" value="3"/>
</dbReference>
<feature type="repeat" description="TPR" evidence="1">
    <location>
        <begin position="144"/>
        <end position="177"/>
    </location>
</feature>
<feature type="compositionally biased region" description="Polar residues" evidence="3">
    <location>
        <begin position="69"/>
        <end position="83"/>
    </location>
</feature>
<dbReference type="Proteomes" id="UP000887568">
    <property type="component" value="Unplaced"/>
</dbReference>
<dbReference type="Gene3D" id="1.25.40.10">
    <property type="entry name" value="Tetratricopeptide repeat domain"/>
    <property type="match status" value="1"/>
</dbReference>
<dbReference type="InterPro" id="IPR043195">
    <property type="entry name" value="TTC12"/>
</dbReference>